<dbReference type="PROSITE" id="PS50888">
    <property type="entry name" value="BHLH"/>
    <property type="match status" value="1"/>
</dbReference>
<dbReference type="InterPro" id="IPR045843">
    <property type="entry name" value="IND-like"/>
</dbReference>
<evidence type="ECO:0000256" key="2">
    <source>
        <dbReference type="ARBA" id="ARBA00023015"/>
    </source>
</evidence>
<feature type="compositionally biased region" description="Low complexity" evidence="6">
    <location>
        <begin position="23"/>
        <end position="35"/>
    </location>
</feature>
<dbReference type="FunFam" id="4.10.280.10:FF:000022">
    <property type="entry name" value="Basic helix-loop-helix transcription factor"/>
    <property type="match status" value="1"/>
</dbReference>
<dbReference type="Gene3D" id="4.10.280.10">
    <property type="entry name" value="Helix-loop-helix DNA-binding domain"/>
    <property type="match status" value="1"/>
</dbReference>
<dbReference type="GO" id="GO:0000978">
    <property type="term" value="F:RNA polymerase II cis-regulatory region sequence-specific DNA binding"/>
    <property type="evidence" value="ECO:0000318"/>
    <property type="project" value="GO_Central"/>
</dbReference>
<dbReference type="HOGENOM" id="CLU_922559_0_0_1"/>
<dbReference type="GO" id="GO:0006357">
    <property type="term" value="P:regulation of transcription by RNA polymerase II"/>
    <property type="evidence" value="ECO:0000318"/>
    <property type="project" value="GO_Central"/>
</dbReference>
<keyword evidence="3" id="KW-0238">DNA-binding</keyword>
<keyword evidence="5" id="KW-0539">Nucleus</keyword>
<dbReference type="KEGG" id="smo:SELMODRAFT_404767"/>
<dbReference type="AlphaFoldDB" id="D8QWB7"/>
<evidence type="ECO:0000256" key="4">
    <source>
        <dbReference type="ARBA" id="ARBA00023163"/>
    </source>
</evidence>
<dbReference type="PANTHER" id="PTHR45914">
    <property type="entry name" value="TRANSCRIPTION FACTOR HEC3-RELATED"/>
    <property type="match status" value="1"/>
</dbReference>
<proteinExistence type="predicted"/>
<dbReference type="GO" id="GO:0046983">
    <property type="term" value="F:protein dimerization activity"/>
    <property type="evidence" value="ECO:0007669"/>
    <property type="project" value="InterPro"/>
</dbReference>
<dbReference type="Pfam" id="PF00010">
    <property type="entry name" value="HLH"/>
    <property type="match status" value="1"/>
</dbReference>
<dbReference type="GO" id="GO:0005634">
    <property type="term" value="C:nucleus"/>
    <property type="evidence" value="ECO:0000318"/>
    <property type="project" value="GO_Central"/>
</dbReference>
<keyword evidence="9" id="KW-1185">Reference proteome</keyword>
<feature type="region of interest" description="Disordered" evidence="6">
    <location>
        <begin position="200"/>
        <end position="225"/>
    </location>
</feature>
<evidence type="ECO:0000256" key="1">
    <source>
        <dbReference type="ARBA" id="ARBA00004123"/>
    </source>
</evidence>
<sequence length="302" mass="33442">MDDCCSSLLPPASARAHHHSHSSPDQDQASSNNSLSDISSSFFDQDYDWASLQQPQRSNADSSTELLNSSTLISQSQQTLDQFGGFNLNFLIASSRPYGQQYETAVPCFQMVSPAMQVKPLKSLKRESLDQSTLVNCEDNSPGSARSGVFNPNCSELEQRQPFTAASDLISNKRQCLDQRLQGWSSPTNESKHKLSSVNFAGPALNTNGKPRAKRGSATDPQSVYARHRRERINERLKTLQHLVPNGAKVDIVTMLEEAIHYVKFLQLQVNMLSSDEYWTYAPTTYNGPETPLGLKLPLTGS</sequence>
<dbReference type="GO" id="GO:0000981">
    <property type="term" value="F:DNA-binding transcription factor activity, RNA polymerase II-specific"/>
    <property type="evidence" value="ECO:0000318"/>
    <property type="project" value="GO_Central"/>
</dbReference>
<feature type="region of interest" description="Disordered" evidence="6">
    <location>
        <begin position="1"/>
        <end position="35"/>
    </location>
</feature>
<dbReference type="eggNOG" id="ENOG502R684">
    <property type="taxonomic scope" value="Eukaryota"/>
</dbReference>
<dbReference type="Proteomes" id="UP000001514">
    <property type="component" value="Unassembled WGS sequence"/>
</dbReference>
<dbReference type="CDD" id="cd11454">
    <property type="entry name" value="bHLH_AtIND_like"/>
    <property type="match status" value="1"/>
</dbReference>
<dbReference type="InterPro" id="IPR011598">
    <property type="entry name" value="bHLH_dom"/>
</dbReference>
<protein>
    <recommendedName>
        <fullName evidence="7">BHLH domain-containing protein</fullName>
    </recommendedName>
</protein>
<dbReference type="InterPro" id="IPR036638">
    <property type="entry name" value="HLH_DNA-bd_sf"/>
</dbReference>
<evidence type="ECO:0000256" key="6">
    <source>
        <dbReference type="SAM" id="MobiDB-lite"/>
    </source>
</evidence>
<evidence type="ECO:0000313" key="9">
    <source>
        <dbReference type="Proteomes" id="UP000001514"/>
    </source>
</evidence>
<keyword evidence="4" id="KW-0804">Transcription</keyword>
<dbReference type="SMART" id="SM00353">
    <property type="entry name" value="HLH"/>
    <property type="match status" value="1"/>
</dbReference>
<evidence type="ECO:0000256" key="3">
    <source>
        <dbReference type="ARBA" id="ARBA00023125"/>
    </source>
</evidence>
<organism evidence="9">
    <name type="scientific">Selaginella moellendorffii</name>
    <name type="common">Spikemoss</name>
    <dbReference type="NCBI Taxonomy" id="88036"/>
    <lineage>
        <taxon>Eukaryota</taxon>
        <taxon>Viridiplantae</taxon>
        <taxon>Streptophyta</taxon>
        <taxon>Embryophyta</taxon>
        <taxon>Tracheophyta</taxon>
        <taxon>Lycopodiopsida</taxon>
        <taxon>Selaginellales</taxon>
        <taxon>Selaginellaceae</taxon>
        <taxon>Selaginella</taxon>
    </lineage>
</organism>
<dbReference type="SUPFAM" id="SSF47459">
    <property type="entry name" value="HLH, helix-loop-helix DNA-binding domain"/>
    <property type="match status" value="1"/>
</dbReference>
<dbReference type="FunCoup" id="D8QWB7">
    <property type="interactions" value="25"/>
</dbReference>
<keyword evidence="2" id="KW-0805">Transcription regulation</keyword>
<gene>
    <name evidence="8" type="ORF">SELMODRAFT_404767</name>
</gene>
<reference evidence="8 9" key="1">
    <citation type="journal article" date="2011" name="Science">
        <title>The Selaginella genome identifies genetic changes associated with the evolution of vascular plants.</title>
        <authorList>
            <person name="Banks J.A."/>
            <person name="Nishiyama T."/>
            <person name="Hasebe M."/>
            <person name="Bowman J.L."/>
            <person name="Gribskov M."/>
            <person name="dePamphilis C."/>
            <person name="Albert V.A."/>
            <person name="Aono N."/>
            <person name="Aoyama T."/>
            <person name="Ambrose B.A."/>
            <person name="Ashton N.W."/>
            <person name="Axtell M.J."/>
            <person name="Barker E."/>
            <person name="Barker M.S."/>
            <person name="Bennetzen J.L."/>
            <person name="Bonawitz N.D."/>
            <person name="Chapple C."/>
            <person name="Cheng C."/>
            <person name="Correa L.G."/>
            <person name="Dacre M."/>
            <person name="DeBarry J."/>
            <person name="Dreyer I."/>
            <person name="Elias M."/>
            <person name="Engstrom E.M."/>
            <person name="Estelle M."/>
            <person name="Feng L."/>
            <person name="Finet C."/>
            <person name="Floyd S.K."/>
            <person name="Frommer W.B."/>
            <person name="Fujita T."/>
            <person name="Gramzow L."/>
            <person name="Gutensohn M."/>
            <person name="Harholt J."/>
            <person name="Hattori M."/>
            <person name="Heyl A."/>
            <person name="Hirai T."/>
            <person name="Hiwatashi Y."/>
            <person name="Ishikawa M."/>
            <person name="Iwata M."/>
            <person name="Karol K.G."/>
            <person name="Koehler B."/>
            <person name="Kolukisaoglu U."/>
            <person name="Kubo M."/>
            <person name="Kurata T."/>
            <person name="Lalonde S."/>
            <person name="Li K."/>
            <person name="Li Y."/>
            <person name="Litt A."/>
            <person name="Lyons E."/>
            <person name="Manning G."/>
            <person name="Maruyama T."/>
            <person name="Michael T.P."/>
            <person name="Mikami K."/>
            <person name="Miyazaki S."/>
            <person name="Morinaga S."/>
            <person name="Murata T."/>
            <person name="Mueller-Roeber B."/>
            <person name="Nelson D.R."/>
            <person name="Obara M."/>
            <person name="Oguri Y."/>
            <person name="Olmstead R.G."/>
            <person name="Onodera N."/>
            <person name="Petersen B.L."/>
            <person name="Pils B."/>
            <person name="Prigge M."/>
            <person name="Rensing S.A."/>
            <person name="Riano-Pachon D.M."/>
            <person name="Roberts A.W."/>
            <person name="Sato Y."/>
            <person name="Scheller H.V."/>
            <person name="Schulz B."/>
            <person name="Schulz C."/>
            <person name="Shakirov E.V."/>
            <person name="Shibagaki N."/>
            <person name="Shinohara N."/>
            <person name="Shippen D.E."/>
            <person name="Soerensen I."/>
            <person name="Sotooka R."/>
            <person name="Sugimoto N."/>
            <person name="Sugita M."/>
            <person name="Sumikawa N."/>
            <person name="Tanurdzic M."/>
            <person name="Theissen G."/>
            <person name="Ulvskov P."/>
            <person name="Wakazuki S."/>
            <person name="Weng J.K."/>
            <person name="Willats W.W."/>
            <person name="Wipf D."/>
            <person name="Wolf P.G."/>
            <person name="Yang L."/>
            <person name="Zimmer A.D."/>
            <person name="Zhu Q."/>
            <person name="Mitros T."/>
            <person name="Hellsten U."/>
            <person name="Loque D."/>
            <person name="Otillar R."/>
            <person name="Salamov A."/>
            <person name="Schmutz J."/>
            <person name="Shapiro H."/>
            <person name="Lindquist E."/>
            <person name="Lucas S."/>
            <person name="Rokhsar D."/>
            <person name="Grigoriev I.V."/>
        </authorList>
    </citation>
    <scope>NUCLEOTIDE SEQUENCE [LARGE SCALE GENOMIC DNA]</scope>
</reference>
<feature type="domain" description="BHLH" evidence="7">
    <location>
        <begin position="217"/>
        <end position="266"/>
    </location>
</feature>
<evidence type="ECO:0000259" key="7">
    <source>
        <dbReference type="PROSITE" id="PS50888"/>
    </source>
</evidence>
<dbReference type="Gramene" id="EFJ36606">
    <property type="protein sequence ID" value="EFJ36606"/>
    <property type="gene ID" value="SELMODRAFT_404767"/>
</dbReference>
<evidence type="ECO:0000313" key="8">
    <source>
        <dbReference type="EMBL" id="EFJ36606.1"/>
    </source>
</evidence>
<dbReference type="InParanoid" id="D8QWB7"/>
<accession>D8QWB7</accession>
<dbReference type="EMBL" id="GL377567">
    <property type="protein sequence ID" value="EFJ36606.1"/>
    <property type="molecule type" value="Genomic_DNA"/>
</dbReference>
<name>D8QWB7_SELML</name>
<evidence type="ECO:0000256" key="5">
    <source>
        <dbReference type="ARBA" id="ARBA00023242"/>
    </source>
</evidence>
<comment type="subcellular location">
    <subcellularLocation>
        <location evidence="1">Nucleus</location>
    </subcellularLocation>
</comment>